<comment type="subcellular location">
    <subcellularLocation>
        <location evidence="1">Endoplasmic reticulum membrane</location>
        <topology evidence="1">Multi-pass membrane protein</topology>
    </subcellularLocation>
</comment>
<name>A0A7R8ZFV4_9CRUS</name>
<evidence type="ECO:0000256" key="4">
    <source>
        <dbReference type="ARBA" id="ARBA00022692"/>
    </source>
</evidence>
<dbReference type="GO" id="GO:0071586">
    <property type="term" value="P:CAAX-box protein processing"/>
    <property type="evidence" value="ECO:0007669"/>
    <property type="project" value="InterPro"/>
</dbReference>
<organism evidence="14">
    <name type="scientific">Cyprideis torosa</name>
    <dbReference type="NCBI Taxonomy" id="163714"/>
    <lineage>
        <taxon>Eukaryota</taxon>
        <taxon>Metazoa</taxon>
        <taxon>Ecdysozoa</taxon>
        <taxon>Arthropoda</taxon>
        <taxon>Crustacea</taxon>
        <taxon>Oligostraca</taxon>
        <taxon>Ostracoda</taxon>
        <taxon>Podocopa</taxon>
        <taxon>Podocopida</taxon>
        <taxon>Cytherocopina</taxon>
        <taxon>Cytheroidea</taxon>
        <taxon>Cytherideidae</taxon>
        <taxon>Cyprideis</taxon>
    </lineage>
</organism>
<keyword evidence="6" id="KW-0256">Endoplasmic reticulum</keyword>
<reference evidence="14" key="1">
    <citation type="submission" date="2020-11" db="EMBL/GenBank/DDBJ databases">
        <authorList>
            <person name="Tran Van P."/>
        </authorList>
    </citation>
    <scope>NUCLEOTIDE SEQUENCE</scope>
</reference>
<keyword evidence="3" id="KW-0645">Protease</keyword>
<keyword evidence="8" id="KW-0472">Membrane</keyword>
<gene>
    <name evidence="14" type="ORF">CTOB1V02_LOCUS609</name>
</gene>
<evidence type="ECO:0000256" key="8">
    <source>
        <dbReference type="ARBA" id="ARBA00023136"/>
    </source>
</evidence>
<dbReference type="GO" id="GO:0004222">
    <property type="term" value="F:metalloendopeptidase activity"/>
    <property type="evidence" value="ECO:0007669"/>
    <property type="project" value="InterPro"/>
</dbReference>
<dbReference type="EC" id="3.4.26.1" evidence="11"/>
<proteinExistence type="inferred from homology"/>
<evidence type="ECO:0000256" key="6">
    <source>
        <dbReference type="ARBA" id="ARBA00022824"/>
    </source>
</evidence>
<dbReference type="AlphaFoldDB" id="A0A7R8ZFV4"/>
<dbReference type="InterPro" id="IPR039731">
    <property type="entry name" value="Rce1"/>
</dbReference>
<evidence type="ECO:0000313" key="14">
    <source>
        <dbReference type="EMBL" id="CAD7222607.1"/>
    </source>
</evidence>
<dbReference type="InterPro" id="IPR003675">
    <property type="entry name" value="Rce1/LyrA-like_dom"/>
</dbReference>
<sequence>MVHALVPVLSPWASFLYSVLLSVFSVSCLYIWGNEFSRDHPIVIKRRFLSITIACVLAFALVWFLLSHLAFVEIGSLLGFRSAGFCPAVVLPVLLTVVLSTGPLYMKHLDGSLRWSLSWDCFRRSVVDLTWWRNIIVAPLSEEFIYRSAIVPVLKHGAFSDRTVVFLSPLMFGVAHFHHMIENLRLGMPLMNAIFLSSFQFFYTSIFGAYSTFLFLRTGHFVAPFLVHAFCNALGVPNLEVINRIPDDGLRRRIWTIFVAGLVAFIVLVIPLTDPSIYENALYWTS</sequence>
<evidence type="ECO:0000256" key="11">
    <source>
        <dbReference type="ARBA" id="ARBA00049729"/>
    </source>
</evidence>
<keyword evidence="7" id="KW-1133">Transmembrane helix</keyword>
<evidence type="ECO:0000256" key="9">
    <source>
        <dbReference type="ARBA" id="ARBA00032607"/>
    </source>
</evidence>
<accession>A0A7R8ZFV4</accession>
<keyword evidence="5" id="KW-0378">Hydrolase</keyword>
<evidence type="ECO:0000256" key="12">
    <source>
        <dbReference type="ARBA" id="ARBA00049763"/>
    </source>
</evidence>
<keyword evidence="4" id="KW-0812">Transmembrane</keyword>
<feature type="domain" description="CAAX prenyl protease 2/Lysostaphin resistance protein A-like" evidence="13">
    <location>
        <begin position="130"/>
        <end position="234"/>
    </location>
</feature>
<dbReference type="OrthoDB" id="271604at2759"/>
<dbReference type="PANTHER" id="PTHR13046:SF0">
    <property type="entry name" value="CAAX PRENYL PROTEASE 2"/>
    <property type="match status" value="1"/>
</dbReference>
<evidence type="ECO:0000256" key="3">
    <source>
        <dbReference type="ARBA" id="ARBA00022670"/>
    </source>
</evidence>
<evidence type="ECO:0000256" key="1">
    <source>
        <dbReference type="ARBA" id="ARBA00004477"/>
    </source>
</evidence>
<evidence type="ECO:0000259" key="13">
    <source>
        <dbReference type="Pfam" id="PF02517"/>
    </source>
</evidence>
<evidence type="ECO:0000256" key="7">
    <source>
        <dbReference type="ARBA" id="ARBA00022989"/>
    </source>
</evidence>
<dbReference type="EMBL" id="OB660080">
    <property type="protein sequence ID" value="CAD7222607.1"/>
    <property type="molecule type" value="Genomic_DNA"/>
</dbReference>
<protein>
    <recommendedName>
        <fullName evidence="12">CAAX prenyl protease 2</fullName>
        <ecNumber evidence="11">3.4.26.1</ecNumber>
    </recommendedName>
    <alternativeName>
        <fullName evidence="9">Farnesylated proteins-converting enzyme 2</fullName>
    </alternativeName>
</protein>
<comment type="similarity">
    <text evidence="2">Belongs to the peptidase U48 family.</text>
</comment>
<dbReference type="GO" id="GO:0005789">
    <property type="term" value="C:endoplasmic reticulum membrane"/>
    <property type="evidence" value="ECO:0007669"/>
    <property type="project" value="UniProtKB-SubCell"/>
</dbReference>
<dbReference type="Pfam" id="PF02517">
    <property type="entry name" value="Rce1-like"/>
    <property type="match status" value="1"/>
</dbReference>
<evidence type="ECO:0000256" key="10">
    <source>
        <dbReference type="ARBA" id="ARBA00047280"/>
    </source>
</evidence>
<evidence type="ECO:0000256" key="5">
    <source>
        <dbReference type="ARBA" id="ARBA00022801"/>
    </source>
</evidence>
<dbReference type="PANTHER" id="PTHR13046">
    <property type="entry name" value="PROTEASE U48 CAAX PRENYL PROTEASE RCE1"/>
    <property type="match status" value="1"/>
</dbReference>
<comment type="catalytic activity">
    <reaction evidence="10">
        <text>Hydrolyzes the peptide bond -P2-(S-farnesyl or geranylgeranyl)C-P1'-P2'-P3'-COOH where P1' and P2' are amino acids with aliphatic sidechains and P3' is any C-terminal residue.</text>
        <dbReference type="EC" id="3.4.26.1"/>
    </reaction>
</comment>
<evidence type="ECO:0000256" key="2">
    <source>
        <dbReference type="ARBA" id="ARBA00006897"/>
    </source>
</evidence>